<reference evidence="5 6" key="1">
    <citation type="submission" date="2016-03" db="EMBL/GenBank/DDBJ databases">
        <title>Cyphomyrmex costatus WGS genome.</title>
        <authorList>
            <person name="Nygaard S."/>
            <person name="Hu H."/>
            <person name="Boomsma J."/>
            <person name="Zhang G."/>
        </authorList>
    </citation>
    <scope>NUCLEOTIDE SEQUENCE [LARGE SCALE GENOMIC DNA]</scope>
    <source>
        <strain evidence="5">MS0001</strain>
        <tissue evidence="5">Whole body</tissue>
    </source>
</reference>
<dbReference type="GO" id="GO:0003743">
    <property type="term" value="F:translation initiation factor activity"/>
    <property type="evidence" value="ECO:0007669"/>
    <property type="project" value="UniProtKB-KW"/>
</dbReference>
<keyword evidence="2" id="KW-0396">Initiation factor</keyword>
<dbReference type="GO" id="GO:0070124">
    <property type="term" value="P:mitochondrial translational initiation"/>
    <property type="evidence" value="ECO:0007669"/>
    <property type="project" value="TreeGrafter"/>
</dbReference>
<dbReference type="GO" id="GO:0032790">
    <property type="term" value="P:ribosome disassembly"/>
    <property type="evidence" value="ECO:0007669"/>
    <property type="project" value="TreeGrafter"/>
</dbReference>
<dbReference type="PANTHER" id="PTHR10938:SF0">
    <property type="entry name" value="TRANSLATION INITIATION FACTOR IF-3, MITOCHONDRIAL"/>
    <property type="match status" value="1"/>
</dbReference>
<dbReference type="SUPFAM" id="SSF55200">
    <property type="entry name" value="Translation initiation factor IF3, C-terminal domain"/>
    <property type="match status" value="1"/>
</dbReference>
<feature type="region of interest" description="Disordered" evidence="4">
    <location>
        <begin position="225"/>
        <end position="245"/>
    </location>
</feature>
<evidence type="ECO:0000256" key="2">
    <source>
        <dbReference type="ARBA" id="ARBA00022540"/>
    </source>
</evidence>
<accession>A0A151IMS9</accession>
<dbReference type="EMBL" id="KQ977019">
    <property type="protein sequence ID" value="KYN06259.1"/>
    <property type="molecule type" value="Genomic_DNA"/>
</dbReference>
<dbReference type="Gene3D" id="3.30.110.10">
    <property type="entry name" value="Translation initiation factor 3 (IF-3), C-terminal domain"/>
    <property type="match status" value="1"/>
</dbReference>
<gene>
    <name evidence="5" type="ORF">ALC62_02751</name>
</gene>
<proteinExistence type="inferred from homology"/>
<evidence type="ECO:0000256" key="1">
    <source>
        <dbReference type="ARBA" id="ARBA00005439"/>
    </source>
</evidence>
<evidence type="ECO:0000313" key="6">
    <source>
        <dbReference type="Proteomes" id="UP000078542"/>
    </source>
</evidence>
<keyword evidence="6" id="KW-1185">Reference proteome</keyword>
<evidence type="ECO:0008006" key="7">
    <source>
        <dbReference type="Google" id="ProtNLM"/>
    </source>
</evidence>
<evidence type="ECO:0000256" key="4">
    <source>
        <dbReference type="SAM" id="MobiDB-lite"/>
    </source>
</evidence>
<dbReference type="GO" id="GO:0043022">
    <property type="term" value="F:ribosome binding"/>
    <property type="evidence" value="ECO:0007669"/>
    <property type="project" value="TreeGrafter"/>
</dbReference>
<dbReference type="Proteomes" id="UP000078542">
    <property type="component" value="Unassembled WGS sequence"/>
</dbReference>
<dbReference type="GO" id="GO:0005739">
    <property type="term" value="C:mitochondrion"/>
    <property type="evidence" value="ECO:0007669"/>
    <property type="project" value="TreeGrafter"/>
</dbReference>
<keyword evidence="3" id="KW-0648">Protein biosynthesis</keyword>
<dbReference type="InterPro" id="IPR036788">
    <property type="entry name" value="T_IF-3_C_sf"/>
</dbReference>
<organism evidence="5 6">
    <name type="scientific">Cyphomyrmex costatus</name>
    <dbReference type="NCBI Taxonomy" id="456900"/>
    <lineage>
        <taxon>Eukaryota</taxon>
        <taxon>Metazoa</taxon>
        <taxon>Ecdysozoa</taxon>
        <taxon>Arthropoda</taxon>
        <taxon>Hexapoda</taxon>
        <taxon>Insecta</taxon>
        <taxon>Pterygota</taxon>
        <taxon>Neoptera</taxon>
        <taxon>Endopterygota</taxon>
        <taxon>Hymenoptera</taxon>
        <taxon>Apocrita</taxon>
        <taxon>Aculeata</taxon>
        <taxon>Formicoidea</taxon>
        <taxon>Formicidae</taxon>
        <taxon>Myrmicinae</taxon>
        <taxon>Cyphomyrmex</taxon>
    </lineage>
</organism>
<dbReference type="PANTHER" id="PTHR10938">
    <property type="entry name" value="TRANSLATION INITIATION FACTOR IF-3"/>
    <property type="match status" value="1"/>
</dbReference>
<dbReference type="AlphaFoldDB" id="A0A151IMS9"/>
<evidence type="ECO:0000256" key="3">
    <source>
        <dbReference type="ARBA" id="ARBA00022917"/>
    </source>
</evidence>
<sequence length="245" mass="27833">MIVPELPSALHKAVHLAQSFSRCRVIRDIWKSNQYRTFSRRPEQMIDNNGIKKPRPKTVPIPKITLLSPDNLTTVTILEVAQRLAKRRNLTLIKVSDLESKTQRPLYKLVDNTGILEHFEKTEESKTDTKNDHNDAQKSSKGIKIFYISAKITDHDLQTKTKNMVKLLNKEHKVKIAITLNDSDGGKVRRVIEDAVKNNGSIQQMPSKKNVILLLISPLHKNEDVSVNNKNETDNSSIVNNEKGT</sequence>
<name>A0A151IMS9_9HYME</name>
<dbReference type="InterPro" id="IPR001288">
    <property type="entry name" value="Translation_initiation_fac_3"/>
</dbReference>
<evidence type="ECO:0000313" key="5">
    <source>
        <dbReference type="EMBL" id="KYN06259.1"/>
    </source>
</evidence>
<protein>
    <recommendedName>
        <fullName evidence="7">Translation initiation factor IF-3, mitochondrial</fullName>
    </recommendedName>
</protein>
<comment type="similarity">
    <text evidence="1">Belongs to the IF-3 family.</text>
</comment>